<dbReference type="SUPFAM" id="SSF52980">
    <property type="entry name" value="Restriction endonuclease-like"/>
    <property type="match status" value="1"/>
</dbReference>
<gene>
    <name evidence="1" type="ORF">ABFW12_07800</name>
</gene>
<keyword evidence="2" id="KW-1185">Reference proteome</keyword>
<name>A0ABV3V9M8_9MYCO</name>
<accession>A0ABV3V9M8</accession>
<dbReference type="InterPro" id="IPR011335">
    <property type="entry name" value="Restrct_endonuc-II-like"/>
</dbReference>
<evidence type="ECO:0008006" key="3">
    <source>
        <dbReference type="Google" id="ProtNLM"/>
    </source>
</evidence>
<dbReference type="RefSeq" id="WP_368572720.1">
    <property type="nucleotide sequence ID" value="NZ_JBDLOU010000012.1"/>
</dbReference>
<protein>
    <recommendedName>
        <fullName evidence="3">Cullin, a subunit of E3 ubiquitin ligase</fullName>
    </recommendedName>
</protein>
<sequence length="296" mass="33043">MCQHFAMGGGVLIGSEALANGVVTRNDLRYRYQRIFPDVYVRDEPTLRDRTIGAWLWSGRRAVIAGVAASALHGAAYVDADIPIELIWRNGRPPSGLVVRNEMLADDEIKRVVGLPVTTPARTVFDLGRHLPRDDAVTRIDALAWTLQVTVDDVSPLIARYPKVRGIRALRAALPLVDAGADSPRETWLRLQLTDAGMPPDRTQIMVTEGRGRIVAILDMGWERFGVGVNYDGIFHQSDRKRYVQDQKTLRKLEAAGWIVIRVIAEDDITHVLARVERALRSRGWRPDCIQGQNAA</sequence>
<reference evidence="1 2" key="1">
    <citation type="submission" date="2024-04" db="EMBL/GenBank/DDBJ databases">
        <title>Genomic Markers of Mycobacteria.</title>
        <authorList>
            <person name="Soliman M.S."/>
            <person name="Elkholy A."/>
            <person name="Soliman N.S."/>
            <person name="Abbas A."/>
            <person name="Khayrat S."/>
            <person name="Shawky S."/>
        </authorList>
    </citation>
    <scope>NUCLEOTIDE SEQUENCE [LARGE SCALE GENOMIC DNA]</scope>
    <source>
        <strain evidence="1 2">Egy-CU-AM5</strain>
    </source>
</reference>
<proteinExistence type="predicted"/>
<comment type="caution">
    <text evidence="1">The sequence shown here is derived from an EMBL/GenBank/DDBJ whole genome shotgun (WGS) entry which is preliminary data.</text>
</comment>
<organism evidence="1 2">
    <name type="scientific">Mycolicibacterium porcinum</name>
    <dbReference type="NCBI Taxonomy" id="39693"/>
    <lineage>
        <taxon>Bacteria</taxon>
        <taxon>Bacillati</taxon>
        <taxon>Actinomycetota</taxon>
        <taxon>Actinomycetes</taxon>
        <taxon>Mycobacteriales</taxon>
        <taxon>Mycobacteriaceae</taxon>
        <taxon>Mycolicibacterium</taxon>
    </lineage>
</organism>
<dbReference type="EMBL" id="JBDLOU010000012">
    <property type="protein sequence ID" value="MEX3738139.1"/>
    <property type="molecule type" value="Genomic_DNA"/>
</dbReference>
<dbReference type="Proteomes" id="UP001558474">
    <property type="component" value="Unassembled WGS sequence"/>
</dbReference>
<evidence type="ECO:0000313" key="1">
    <source>
        <dbReference type="EMBL" id="MEX3738139.1"/>
    </source>
</evidence>
<evidence type="ECO:0000313" key="2">
    <source>
        <dbReference type="Proteomes" id="UP001558474"/>
    </source>
</evidence>